<comment type="similarity">
    <text evidence="1">Belongs to the AfsR/DnrI/RedD regulatory family.</text>
</comment>
<dbReference type="SUPFAM" id="SSF52540">
    <property type="entry name" value="P-loop containing nucleoside triphosphate hydrolases"/>
    <property type="match status" value="1"/>
</dbReference>
<dbReference type="GO" id="GO:0000160">
    <property type="term" value="P:phosphorelay signal transduction system"/>
    <property type="evidence" value="ECO:0007669"/>
    <property type="project" value="InterPro"/>
</dbReference>
<dbReference type="AlphaFoldDB" id="A0A7W8A4X8"/>
<dbReference type="Pfam" id="PF13424">
    <property type="entry name" value="TPR_12"/>
    <property type="match status" value="1"/>
</dbReference>
<dbReference type="InterPro" id="IPR002182">
    <property type="entry name" value="NB-ARC"/>
</dbReference>
<proteinExistence type="inferred from homology"/>
<dbReference type="GO" id="GO:0003677">
    <property type="term" value="F:DNA binding"/>
    <property type="evidence" value="ECO:0007669"/>
    <property type="project" value="UniProtKB-UniRule"/>
</dbReference>
<evidence type="ECO:0000259" key="6">
    <source>
        <dbReference type="PROSITE" id="PS51755"/>
    </source>
</evidence>
<reference evidence="7 8" key="1">
    <citation type="submission" date="2020-08" db="EMBL/GenBank/DDBJ databases">
        <title>Genomic Encyclopedia of Type Strains, Phase IV (KMG-IV): sequencing the most valuable type-strain genomes for metagenomic binning, comparative biology and taxonomic classification.</title>
        <authorList>
            <person name="Goeker M."/>
        </authorList>
    </citation>
    <scope>NUCLEOTIDE SEQUENCE [LARGE SCALE GENOMIC DNA]</scope>
    <source>
        <strain evidence="7 8">DSM 45385</strain>
    </source>
</reference>
<keyword evidence="4" id="KW-0804">Transcription</keyword>
<dbReference type="GO" id="GO:0006355">
    <property type="term" value="P:regulation of DNA-templated transcription"/>
    <property type="evidence" value="ECO:0007669"/>
    <property type="project" value="InterPro"/>
</dbReference>
<dbReference type="InterPro" id="IPR051677">
    <property type="entry name" value="AfsR-DnrI-RedD_regulator"/>
</dbReference>
<evidence type="ECO:0000256" key="1">
    <source>
        <dbReference type="ARBA" id="ARBA00005820"/>
    </source>
</evidence>
<dbReference type="InterPro" id="IPR001867">
    <property type="entry name" value="OmpR/PhoB-type_DNA-bd"/>
</dbReference>
<feature type="domain" description="OmpR/PhoB-type" evidence="6">
    <location>
        <begin position="1"/>
        <end position="105"/>
    </location>
</feature>
<dbReference type="InterPro" id="IPR027417">
    <property type="entry name" value="P-loop_NTPase"/>
</dbReference>
<protein>
    <submittedName>
        <fullName evidence="7">DNA-binding SARP family transcriptional activator</fullName>
    </submittedName>
</protein>
<dbReference type="Gene3D" id="1.25.40.10">
    <property type="entry name" value="Tetratricopeptide repeat domain"/>
    <property type="match status" value="2"/>
</dbReference>
<organism evidence="7 8">
    <name type="scientific">Nonomuraea endophytica</name>
    <dbReference type="NCBI Taxonomy" id="714136"/>
    <lineage>
        <taxon>Bacteria</taxon>
        <taxon>Bacillati</taxon>
        <taxon>Actinomycetota</taxon>
        <taxon>Actinomycetes</taxon>
        <taxon>Streptosporangiales</taxon>
        <taxon>Streptosporangiaceae</taxon>
        <taxon>Nonomuraea</taxon>
    </lineage>
</organism>
<feature type="DNA-binding region" description="OmpR/PhoB-type" evidence="5">
    <location>
        <begin position="1"/>
        <end position="105"/>
    </location>
</feature>
<name>A0A7W8A4X8_9ACTN</name>
<dbReference type="InterPro" id="IPR016032">
    <property type="entry name" value="Sig_transdc_resp-reg_C-effctor"/>
</dbReference>
<dbReference type="SMART" id="SM00862">
    <property type="entry name" value="Trans_reg_C"/>
    <property type="match status" value="1"/>
</dbReference>
<dbReference type="Gene3D" id="3.40.50.300">
    <property type="entry name" value="P-loop containing nucleotide triphosphate hydrolases"/>
    <property type="match status" value="1"/>
</dbReference>
<accession>A0A7W8A4X8</accession>
<dbReference type="InterPro" id="IPR011990">
    <property type="entry name" value="TPR-like_helical_dom_sf"/>
</dbReference>
<dbReference type="PANTHER" id="PTHR35807">
    <property type="entry name" value="TRANSCRIPTIONAL REGULATOR REDD-RELATED"/>
    <property type="match status" value="1"/>
</dbReference>
<dbReference type="PANTHER" id="PTHR35807:SF1">
    <property type="entry name" value="TRANSCRIPTIONAL REGULATOR REDD"/>
    <property type="match status" value="1"/>
</dbReference>
<evidence type="ECO:0000313" key="7">
    <source>
        <dbReference type="EMBL" id="MBB5078801.1"/>
    </source>
</evidence>
<keyword evidence="8" id="KW-1185">Reference proteome</keyword>
<evidence type="ECO:0000313" key="8">
    <source>
        <dbReference type="Proteomes" id="UP000568380"/>
    </source>
</evidence>
<dbReference type="Pfam" id="PF00486">
    <property type="entry name" value="Trans_reg_C"/>
    <property type="match status" value="1"/>
</dbReference>
<evidence type="ECO:0000256" key="4">
    <source>
        <dbReference type="ARBA" id="ARBA00023163"/>
    </source>
</evidence>
<dbReference type="Proteomes" id="UP000568380">
    <property type="component" value="Unassembled WGS sequence"/>
</dbReference>
<gene>
    <name evidence="7" type="ORF">HNR40_004287</name>
</gene>
<evidence type="ECO:0000256" key="2">
    <source>
        <dbReference type="ARBA" id="ARBA00023015"/>
    </source>
</evidence>
<dbReference type="GO" id="GO:0043531">
    <property type="term" value="F:ADP binding"/>
    <property type="evidence" value="ECO:0007669"/>
    <property type="project" value="InterPro"/>
</dbReference>
<dbReference type="InterPro" id="IPR036388">
    <property type="entry name" value="WH-like_DNA-bd_sf"/>
</dbReference>
<evidence type="ECO:0000256" key="3">
    <source>
        <dbReference type="ARBA" id="ARBA00023125"/>
    </source>
</evidence>
<dbReference type="Pfam" id="PF00931">
    <property type="entry name" value="NB-ARC"/>
    <property type="match status" value="1"/>
</dbReference>
<dbReference type="CDD" id="cd15831">
    <property type="entry name" value="BTAD"/>
    <property type="match status" value="1"/>
</dbReference>
<dbReference type="PRINTS" id="PR00364">
    <property type="entry name" value="DISEASERSIST"/>
</dbReference>
<dbReference type="SUPFAM" id="SSF46894">
    <property type="entry name" value="C-terminal effector domain of the bipartite response regulators"/>
    <property type="match status" value="1"/>
</dbReference>
<dbReference type="EMBL" id="JACHIN010000005">
    <property type="protein sequence ID" value="MBB5078801.1"/>
    <property type="molecule type" value="Genomic_DNA"/>
</dbReference>
<sequence length="919" mass="98370">MLGPVQAWRGGRELGLGSPQQRLVLAVLLLANGRVVGGDQLMDAVWGHVRPRTAANVLRTYISRLRAVLGADAVVSVGDGYALRAGTCDVAELRTLYGEGRYAEALALWQGEPLAGLDGDYAEAQRARLSEQRLVALEHRLGQDLDEGKHAEVVVELSALAAEHPTRERLRGLLMLALYRAGRQAEAIGVYTDTRKLLADELGVDPSPELAELYQQIISADPALGRAPARPRAAAAPAARHVPRQLPADVADFTGRESEVEAMAAALRPGRSSALVVCAVAGAGGVGKTALAVHVAHRLAGDYPDGQLFVDLRGSGSQPLEVELVLGSLLRALGLEEAPEELAERAALYRSMLADRRMLVVLDNAAGAGQVRPLLPGSATCGVLVTSRARLIGLSGARQVDLEVLGPVAALRLFARIVGEQRAEAERGAAMDLVAACGFLPLAIRIAAARLAARPNWSVAGMRDRLSDERRRLSELRAGDLAIEATFALGYEQLDEAHARAFRLLAVPDMADVSLRAAAALLDLPEQEAEAVCEALVDVSMLESLSPGRYRFHDLLRVFARSRVDPAAADAALDRLLDHSAAAVAGRFRSLFPGDRRAELLPTAECEDAFDPADTEALLSVVRQAATRKDADRYRLAWIVDMLTDVAPESVAFRHTLDLLVTRAGDEPRAEGLARYLRSTLSSADRQARRSDALAAIDLARGDHYVTAVATASLGVQAYDDGDYQASVELIRRGLDIFAAGGDRGAQALWLGLLARSLAAADEPGQAVEAARSAYRVHAELGGGTPRHPWAPYQLAFTLQAVGALGEALRMYESAVTGFREIGELDWIGTATTRMADIHLTLGDHARALELAEQGLAALREADDEHWQGKALMILGQALTATGQRERGHACYTEALEIFDRLRLPEAEDVRSLLAAVNA</sequence>
<dbReference type="Pfam" id="PF03704">
    <property type="entry name" value="BTAD"/>
    <property type="match status" value="1"/>
</dbReference>
<dbReference type="Gene3D" id="1.10.10.10">
    <property type="entry name" value="Winged helix-like DNA-binding domain superfamily/Winged helix DNA-binding domain"/>
    <property type="match status" value="1"/>
</dbReference>
<comment type="caution">
    <text evidence="7">The sequence shown here is derived from an EMBL/GenBank/DDBJ whole genome shotgun (WGS) entry which is preliminary data.</text>
</comment>
<dbReference type="SUPFAM" id="SSF48452">
    <property type="entry name" value="TPR-like"/>
    <property type="match status" value="2"/>
</dbReference>
<keyword evidence="2" id="KW-0805">Transcription regulation</keyword>
<evidence type="ECO:0000256" key="5">
    <source>
        <dbReference type="PROSITE-ProRule" id="PRU01091"/>
    </source>
</evidence>
<dbReference type="SMART" id="SM01043">
    <property type="entry name" value="BTAD"/>
    <property type="match status" value="1"/>
</dbReference>
<keyword evidence="3 5" id="KW-0238">DNA-binding</keyword>
<dbReference type="InterPro" id="IPR005158">
    <property type="entry name" value="BTAD"/>
</dbReference>
<dbReference type="PROSITE" id="PS51755">
    <property type="entry name" value="OMPR_PHOB"/>
    <property type="match status" value="1"/>
</dbReference>